<proteinExistence type="predicted"/>
<evidence type="ECO:0000256" key="4">
    <source>
        <dbReference type="ARBA" id="ARBA00023194"/>
    </source>
</evidence>
<reference evidence="7 8" key="1">
    <citation type="submission" date="2017-04" db="EMBL/GenBank/DDBJ databases">
        <title>The complete genome sequence of Streptomyces albolongus YIM 101047, the producer of novel bafilomycins and novel odoriferous sesquiterpenoids.</title>
        <authorList>
            <person name="Yin M."/>
            <person name="Jiang Y."/>
        </authorList>
    </citation>
    <scope>NUCLEOTIDE SEQUENCE [LARGE SCALE GENOMIC DNA]</scope>
    <source>
        <strain evidence="7 8">YIM 101047</strain>
    </source>
</reference>
<organism evidence="7 8">
    <name type="scientific">Kitasatospora albolonga</name>
    <dbReference type="NCBI Taxonomy" id="68173"/>
    <lineage>
        <taxon>Bacteria</taxon>
        <taxon>Bacillati</taxon>
        <taxon>Actinomycetota</taxon>
        <taxon>Actinomycetes</taxon>
        <taxon>Kitasatosporales</taxon>
        <taxon>Streptomycetaceae</taxon>
        <taxon>Kitasatospora</taxon>
    </lineage>
</organism>
<dbReference type="InterPro" id="IPR050411">
    <property type="entry name" value="AlphaKG_dependent_hydroxylases"/>
</dbReference>
<comment type="cofactor">
    <cofactor evidence="1">
        <name>Fe(2+)</name>
        <dbReference type="ChEBI" id="CHEBI:29033"/>
    </cofactor>
</comment>
<dbReference type="PANTHER" id="PTHR10696:SF56">
    <property type="entry name" value="TAUD_TFDA-LIKE DOMAIN-CONTAINING PROTEIN"/>
    <property type="match status" value="1"/>
</dbReference>
<accession>A0ABC8BYR4</accession>
<protein>
    <recommendedName>
        <fullName evidence="6">TauD/TfdA-like domain-containing protein</fullName>
    </recommendedName>
</protein>
<evidence type="ECO:0000313" key="8">
    <source>
        <dbReference type="Proteomes" id="UP000192251"/>
    </source>
</evidence>
<evidence type="ECO:0000256" key="1">
    <source>
        <dbReference type="ARBA" id="ARBA00001954"/>
    </source>
</evidence>
<dbReference type="EMBL" id="CP020563">
    <property type="protein sequence ID" value="ARF75458.1"/>
    <property type="molecule type" value="Genomic_DNA"/>
</dbReference>
<dbReference type="PANTHER" id="PTHR10696">
    <property type="entry name" value="GAMMA-BUTYROBETAINE HYDROXYLASE-RELATED"/>
    <property type="match status" value="1"/>
</dbReference>
<dbReference type="SUPFAM" id="SSF51197">
    <property type="entry name" value="Clavaminate synthase-like"/>
    <property type="match status" value="1"/>
</dbReference>
<dbReference type="AlphaFoldDB" id="A0ABC8BYR4"/>
<evidence type="ECO:0000313" key="7">
    <source>
        <dbReference type="EMBL" id="ARF75458.1"/>
    </source>
</evidence>
<feature type="compositionally biased region" description="Polar residues" evidence="5">
    <location>
        <begin position="20"/>
        <end position="35"/>
    </location>
</feature>
<evidence type="ECO:0000256" key="5">
    <source>
        <dbReference type="SAM" id="MobiDB-lite"/>
    </source>
</evidence>
<dbReference type="KEGG" id="kab:B7C62_26785"/>
<keyword evidence="2" id="KW-0560">Oxidoreductase</keyword>
<feature type="domain" description="TauD/TfdA-like" evidence="6">
    <location>
        <begin position="38"/>
        <end position="324"/>
    </location>
</feature>
<keyword evidence="8" id="KW-1185">Reference proteome</keyword>
<dbReference type="Gene3D" id="3.60.130.10">
    <property type="entry name" value="Clavaminate synthase-like"/>
    <property type="match status" value="1"/>
</dbReference>
<evidence type="ECO:0000256" key="2">
    <source>
        <dbReference type="ARBA" id="ARBA00023002"/>
    </source>
</evidence>
<sequence>MPEPRAESIPGTGQDIPVSSIENSGTTLPTVSAPSTGRDRREWLLTHRDQLRRLVLRHGAVRLSGGTLTDPVDLAETAALLGGGALEYTERSTPRSRVEGTVYTSTEYPADQRIPQHNESSYSSRWPDHLFFLAAVPSRTGGQTPVADSRSVLAELPRDLVDRFAEHGVRYTRAYHDGVGLSWQEAFQTEDRTAVEEYCRTNAISWEWDGDLLRTHQVRPALADHPVTGETVWFNQAHLFHVGSLPAETAETLLSFFPEEDLPRNAYLGDGSPIGADDLATIHAAFERTSVGPVWETGDMLMVDNILASHGRAPYEGDRKIMVTMTAADWDDWPRP</sequence>
<evidence type="ECO:0000256" key="3">
    <source>
        <dbReference type="ARBA" id="ARBA00023004"/>
    </source>
</evidence>
<dbReference type="InterPro" id="IPR042098">
    <property type="entry name" value="TauD-like_sf"/>
</dbReference>
<dbReference type="Proteomes" id="UP000192251">
    <property type="component" value="Chromosome"/>
</dbReference>
<feature type="region of interest" description="Disordered" evidence="5">
    <location>
        <begin position="1"/>
        <end position="37"/>
    </location>
</feature>
<name>A0ABC8BYR4_9ACTN</name>
<keyword evidence="3" id="KW-0408">Iron</keyword>
<dbReference type="GO" id="GO:0017000">
    <property type="term" value="P:antibiotic biosynthetic process"/>
    <property type="evidence" value="ECO:0007669"/>
    <property type="project" value="UniProtKB-KW"/>
</dbReference>
<evidence type="ECO:0000259" key="6">
    <source>
        <dbReference type="Pfam" id="PF02668"/>
    </source>
</evidence>
<keyword evidence="4" id="KW-0045">Antibiotic biosynthesis</keyword>
<dbReference type="GO" id="GO:0016491">
    <property type="term" value="F:oxidoreductase activity"/>
    <property type="evidence" value="ECO:0007669"/>
    <property type="project" value="UniProtKB-KW"/>
</dbReference>
<dbReference type="InterPro" id="IPR003819">
    <property type="entry name" value="TauD/TfdA-like"/>
</dbReference>
<dbReference type="Pfam" id="PF02668">
    <property type="entry name" value="TauD"/>
    <property type="match status" value="1"/>
</dbReference>
<gene>
    <name evidence="7" type="ORF">B7C62_26785</name>
</gene>